<comment type="caution">
    <text evidence="1">The sequence shown here is derived from an EMBL/GenBank/DDBJ whole genome shotgun (WGS) entry which is preliminary data.</text>
</comment>
<sequence length="127" mass="14595">MDVMGRYIRLANQQQVRFAIKNSQFYHHTASIVPSYYVRIMLLIEKQLMHNNGVLKLSNRNQNEPLNGGSFLVFTEFIIRNQINRMVHLVAVLGVLQQHCGNDIQFIGNGKLGVNKARVVHKFAVFD</sequence>
<reference evidence="1 2" key="1">
    <citation type="submission" date="2017-06" db="EMBL/GenBank/DDBJ databases">
        <title>Genome sequence of Lactobacillus plantarum subsp. plantarum strain SRCM101258.</title>
        <authorList>
            <person name="Cho S.H."/>
        </authorList>
    </citation>
    <scope>NUCLEOTIDE SEQUENCE [LARGE SCALE GENOMIC DNA]</scope>
    <source>
        <strain evidence="1 2">SRCM101258</strain>
    </source>
</reference>
<evidence type="ECO:0000313" key="2">
    <source>
        <dbReference type="Proteomes" id="UP000236990"/>
    </source>
</evidence>
<protein>
    <submittedName>
        <fullName evidence="1">Uncharacterized protein</fullName>
    </submittedName>
</protein>
<organism evidence="1 2">
    <name type="scientific">Lactiplantibacillus plantarum subsp. plantarum</name>
    <dbReference type="NCBI Taxonomy" id="337330"/>
    <lineage>
        <taxon>Bacteria</taxon>
        <taxon>Bacillati</taxon>
        <taxon>Bacillota</taxon>
        <taxon>Bacilli</taxon>
        <taxon>Lactobacillales</taxon>
        <taxon>Lactobacillaceae</taxon>
        <taxon>Lactiplantibacillus</taxon>
    </lineage>
</organism>
<accession>A0A2S3UAM4</accession>
<dbReference type="EMBL" id="NKCZ01000037">
    <property type="protein sequence ID" value="POD89175.1"/>
    <property type="molecule type" value="Genomic_DNA"/>
</dbReference>
<dbReference type="AlphaFoldDB" id="A0A2S3UAM4"/>
<evidence type="ECO:0000313" key="1">
    <source>
        <dbReference type="EMBL" id="POD89175.1"/>
    </source>
</evidence>
<dbReference type="Proteomes" id="UP000236990">
    <property type="component" value="Unassembled WGS sequence"/>
</dbReference>
<name>A0A2S3UAM4_LACPN</name>
<proteinExistence type="predicted"/>
<gene>
    <name evidence="1" type="ORF">S101258_00115</name>
</gene>